<dbReference type="AlphaFoldDB" id="A0A8H6PHA1"/>
<protein>
    <submittedName>
        <fullName evidence="2">Uncharacterized protein</fullName>
    </submittedName>
</protein>
<feature type="region of interest" description="Disordered" evidence="1">
    <location>
        <begin position="92"/>
        <end position="141"/>
    </location>
</feature>
<keyword evidence="4" id="KW-1185">Reference proteome</keyword>
<comment type="caution">
    <text evidence="2">The sequence shown here is derived from an EMBL/GenBank/DDBJ whole genome shotgun (WGS) entry which is preliminary data.</text>
</comment>
<feature type="compositionally biased region" description="Low complexity" evidence="1">
    <location>
        <begin position="92"/>
        <end position="113"/>
    </location>
</feature>
<evidence type="ECO:0000256" key="1">
    <source>
        <dbReference type="SAM" id="MobiDB-lite"/>
    </source>
</evidence>
<dbReference type="InterPro" id="IPR008922">
    <property type="entry name" value="Di-copper_centre_dom_sf"/>
</dbReference>
<gene>
    <name evidence="2" type="ORF">CNMCM5793_007180</name>
    <name evidence="3" type="ORF">CNMCM6106_009046</name>
</gene>
<accession>A0A8H6PHA1</accession>
<evidence type="ECO:0000313" key="4">
    <source>
        <dbReference type="Proteomes" id="UP000630445"/>
    </source>
</evidence>
<reference evidence="2" key="1">
    <citation type="submission" date="2020-06" db="EMBL/GenBank/DDBJ databases">
        <title>Draft genome sequences of strains closely related to Aspergillus parafelis and Aspergillus hiratsukae.</title>
        <authorList>
            <person name="Dos Santos R.A.C."/>
            <person name="Rivero-Menendez O."/>
            <person name="Steenwyk J.L."/>
            <person name="Mead M.E."/>
            <person name="Goldman G.H."/>
            <person name="Alastruey-Izquierdo A."/>
            <person name="Rokas A."/>
        </authorList>
    </citation>
    <scope>NUCLEOTIDE SEQUENCE</scope>
    <source>
        <strain evidence="2">CNM-CM5793</strain>
        <strain evidence="3">CNM-CM6106</strain>
    </source>
</reference>
<evidence type="ECO:0000313" key="2">
    <source>
        <dbReference type="EMBL" id="KAF7137116.1"/>
    </source>
</evidence>
<name>A0A8H6PHA1_9EURO</name>
<dbReference type="OrthoDB" id="4191316at2759"/>
<proteinExistence type="predicted"/>
<dbReference type="EMBL" id="JACBAF010001473">
    <property type="protein sequence ID" value="KAF7174534.1"/>
    <property type="molecule type" value="Genomic_DNA"/>
</dbReference>
<dbReference type="Gene3D" id="1.10.1280.10">
    <property type="entry name" value="Di-copper center containing domain from catechol oxidase"/>
    <property type="match status" value="1"/>
</dbReference>
<sequence length="141" mass="15319">MLLVFLFVLGVVASPIANPLPCTLLNARVRREWSFLTRLERREYIDALFCLRSLPSILPNDQYPGVQDRFDDFVAYVHPLVPCNALIDNAAHTSTTPHTSTTTASSSPGTATSCTYSRPPSAPNARTPAPSPTSTGPYTPT</sequence>
<feature type="compositionally biased region" description="Low complexity" evidence="1">
    <location>
        <begin position="123"/>
        <end position="141"/>
    </location>
</feature>
<dbReference type="Proteomes" id="UP000662466">
    <property type="component" value="Unassembled WGS sequence"/>
</dbReference>
<dbReference type="SUPFAM" id="SSF48056">
    <property type="entry name" value="Di-copper centre-containing domain"/>
    <property type="match status" value="1"/>
</dbReference>
<evidence type="ECO:0000313" key="3">
    <source>
        <dbReference type="EMBL" id="KAF7174534.1"/>
    </source>
</evidence>
<dbReference type="Proteomes" id="UP000630445">
    <property type="component" value="Unassembled WGS sequence"/>
</dbReference>
<dbReference type="EMBL" id="JACBAD010001619">
    <property type="protein sequence ID" value="KAF7137116.1"/>
    <property type="molecule type" value="Genomic_DNA"/>
</dbReference>
<organism evidence="2 4">
    <name type="scientific">Aspergillus hiratsukae</name>
    <dbReference type="NCBI Taxonomy" id="1194566"/>
    <lineage>
        <taxon>Eukaryota</taxon>
        <taxon>Fungi</taxon>
        <taxon>Dikarya</taxon>
        <taxon>Ascomycota</taxon>
        <taxon>Pezizomycotina</taxon>
        <taxon>Eurotiomycetes</taxon>
        <taxon>Eurotiomycetidae</taxon>
        <taxon>Eurotiales</taxon>
        <taxon>Aspergillaceae</taxon>
        <taxon>Aspergillus</taxon>
        <taxon>Aspergillus subgen. Fumigati</taxon>
    </lineage>
</organism>